<dbReference type="InterPro" id="IPR003607">
    <property type="entry name" value="HD/PDEase_dom"/>
</dbReference>
<gene>
    <name evidence="2" type="ORF">G3M70_17525</name>
</gene>
<dbReference type="SUPFAM" id="SSF109604">
    <property type="entry name" value="HD-domain/PDEase-like"/>
    <property type="match status" value="1"/>
</dbReference>
<organism evidence="2 3">
    <name type="scientific">Candidatus Nitronauta litoralis</name>
    <dbReference type="NCBI Taxonomy" id="2705533"/>
    <lineage>
        <taxon>Bacteria</taxon>
        <taxon>Pseudomonadati</taxon>
        <taxon>Nitrospinota/Tectimicrobiota group</taxon>
        <taxon>Nitrospinota</taxon>
        <taxon>Nitrospinia</taxon>
        <taxon>Nitrospinales</taxon>
        <taxon>Nitrospinaceae</taxon>
        <taxon>Candidatus Nitronauta</taxon>
    </lineage>
</organism>
<evidence type="ECO:0000313" key="3">
    <source>
        <dbReference type="Proteomes" id="UP000594688"/>
    </source>
</evidence>
<dbReference type="Proteomes" id="UP000594688">
    <property type="component" value="Chromosome"/>
</dbReference>
<reference evidence="2 3" key="1">
    <citation type="submission" date="2020-02" db="EMBL/GenBank/DDBJ databases">
        <title>Genomic and physiological characterization of two novel Nitrospinaceae genera.</title>
        <authorList>
            <person name="Mueller A.J."/>
            <person name="Jung M.-Y."/>
            <person name="Strachan C.R."/>
            <person name="Herbold C.W."/>
            <person name="Kirkegaard R.H."/>
            <person name="Daims H."/>
        </authorList>
    </citation>
    <scope>NUCLEOTIDE SEQUENCE [LARGE SCALE GENOMIC DNA]</scope>
    <source>
        <strain evidence="2">EB</strain>
    </source>
</reference>
<feature type="domain" description="HDOD" evidence="1">
    <location>
        <begin position="13"/>
        <end position="209"/>
    </location>
</feature>
<dbReference type="Gene3D" id="1.10.3210.10">
    <property type="entry name" value="Hypothetical protein af1432"/>
    <property type="match status" value="1"/>
</dbReference>
<sequence length="279" mass="30469">MALTLQQVKDSKIASPPGAYFSLREAIENPDSSIADFSSIIGADPALAARLLKVVNSPFYGLTAKVETIPHALNIIGSDQLADLALATSVASQFDGMKNVGIDLEAFWKHSVGVGVAARNMAKFLNLPDVDRYYLAGMLHDIGKLILYREAPGQIETVLAQFDANNDGSMLAFEEKLMGFNHSQVGSILLNEWKLPSSIVNSVKGHHDPSKAKDNQQEAAVIHVADFLVYEMKLGSSGEPILPPLHKTWLKELNLTIDFINEAKPVIIEETEKALEMFL</sequence>
<name>A0A7T0BZ25_9BACT</name>
<proteinExistence type="predicted"/>
<dbReference type="PANTHER" id="PTHR33525:SF3">
    <property type="entry name" value="RIBONUCLEASE Y"/>
    <property type="match status" value="1"/>
</dbReference>
<dbReference type="Pfam" id="PF08668">
    <property type="entry name" value="HDOD"/>
    <property type="match status" value="1"/>
</dbReference>
<dbReference type="PROSITE" id="PS51833">
    <property type="entry name" value="HDOD"/>
    <property type="match status" value="1"/>
</dbReference>
<protein>
    <submittedName>
        <fullName evidence="2">HDOD domain-containing protein</fullName>
    </submittedName>
</protein>
<dbReference type="KEGG" id="nli:G3M70_17525"/>
<dbReference type="SMART" id="SM00471">
    <property type="entry name" value="HDc"/>
    <property type="match status" value="1"/>
</dbReference>
<evidence type="ECO:0000259" key="1">
    <source>
        <dbReference type="PROSITE" id="PS51833"/>
    </source>
</evidence>
<dbReference type="InterPro" id="IPR013976">
    <property type="entry name" value="HDOD"/>
</dbReference>
<evidence type="ECO:0000313" key="2">
    <source>
        <dbReference type="EMBL" id="QPJ63579.1"/>
    </source>
</evidence>
<dbReference type="CDD" id="cd00077">
    <property type="entry name" value="HDc"/>
    <property type="match status" value="1"/>
</dbReference>
<dbReference type="NCBIfam" id="TIGR00277">
    <property type="entry name" value="HDIG"/>
    <property type="match status" value="1"/>
</dbReference>
<dbReference type="EMBL" id="CP048685">
    <property type="protein sequence ID" value="QPJ63579.1"/>
    <property type="molecule type" value="Genomic_DNA"/>
</dbReference>
<dbReference type="InterPro" id="IPR052340">
    <property type="entry name" value="RNase_Y/CdgJ"/>
</dbReference>
<accession>A0A7T0BZ25</accession>
<dbReference type="AlphaFoldDB" id="A0A7T0BZ25"/>
<dbReference type="PANTHER" id="PTHR33525">
    <property type="match status" value="1"/>
</dbReference>
<dbReference type="InterPro" id="IPR006675">
    <property type="entry name" value="HDIG_dom"/>
</dbReference>